<feature type="region of interest" description="Disordered" evidence="3">
    <location>
        <begin position="1"/>
        <end position="57"/>
    </location>
</feature>
<dbReference type="InterPro" id="IPR011701">
    <property type="entry name" value="MFS"/>
</dbReference>
<feature type="transmembrane region" description="Helical" evidence="4">
    <location>
        <begin position="485"/>
        <end position="505"/>
    </location>
</feature>
<keyword evidence="4" id="KW-1133">Transmembrane helix</keyword>
<name>A0AAV5RI91_STABA</name>
<dbReference type="Gene3D" id="1.20.1250.20">
    <property type="entry name" value="MFS general substrate transporter like domains"/>
    <property type="match status" value="2"/>
</dbReference>
<feature type="domain" description="Major facilitator superfamily (MFS) profile" evidence="5">
    <location>
        <begin position="332"/>
        <end position="517"/>
    </location>
</feature>
<feature type="transmembrane region" description="Helical" evidence="4">
    <location>
        <begin position="423"/>
        <end position="447"/>
    </location>
</feature>
<evidence type="ECO:0000256" key="1">
    <source>
        <dbReference type="ARBA" id="ARBA00004141"/>
    </source>
</evidence>
<dbReference type="GO" id="GO:0022857">
    <property type="term" value="F:transmembrane transporter activity"/>
    <property type="evidence" value="ECO:0007669"/>
    <property type="project" value="InterPro"/>
</dbReference>
<dbReference type="PANTHER" id="PTHR11360:SF177">
    <property type="entry name" value="RIBOFLAVIN TRANSPORTER MCH5"/>
    <property type="match status" value="1"/>
</dbReference>
<proteinExistence type="inferred from homology"/>
<accession>A0AAV5RI91</accession>
<feature type="transmembrane region" description="Helical" evidence="4">
    <location>
        <begin position="220"/>
        <end position="243"/>
    </location>
</feature>
<dbReference type="AlphaFoldDB" id="A0AAV5RI91"/>
<feature type="transmembrane region" description="Helical" evidence="4">
    <location>
        <begin position="169"/>
        <end position="191"/>
    </location>
</feature>
<dbReference type="CDD" id="cd17352">
    <property type="entry name" value="MFS_MCT_SLC16"/>
    <property type="match status" value="1"/>
</dbReference>
<evidence type="ECO:0000259" key="5">
    <source>
        <dbReference type="PROSITE" id="PS50850"/>
    </source>
</evidence>
<dbReference type="InterPro" id="IPR036259">
    <property type="entry name" value="MFS_trans_sf"/>
</dbReference>
<reference evidence="6 7" key="1">
    <citation type="journal article" date="2023" name="Elife">
        <title>Identification of key yeast species and microbe-microbe interactions impacting larval growth of Drosophila in the wild.</title>
        <authorList>
            <person name="Mure A."/>
            <person name="Sugiura Y."/>
            <person name="Maeda R."/>
            <person name="Honda K."/>
            <person name="Sakurai N."/>
            <person name="Takahashi Y."/>
            <person name="Watada M."/>
            <person name="Katoh T."/>
            <person name="Gotoh A."/>
            <person name="Gotoh Y."/>
            <person name="Taniguchi I."/>
            <person name="Nakamura K."/>
            <person name="Hayashi T."/>
            <person name="Katayama T."/>
            <person name="Uemura T."/>
            <person name="Hattori Y."/>
        </authorList>
    </citation>
    <scope>NUCLEOTIDE SEQUENCE [LARGE SCALE GENOMIC DNA]</scope>
    <source>
        <strain evidence="6 7">SB-73</strain>
    </source>
</reference>
<dbReference type="EMBL" id="BTGC01000003">
    <property type="protein sequence ID" value="GMM50239.1"/>
    <property type="molecule type" value="Genomic_DNA"/>
</dbReference>
<sequence>MNKFISVKNRFNRSNSDSNSNSSSNSNSNTNSNTNSNSNNNEFEFEPETKLQTNPAADAEPIVIDLARSRSNDSDIPPLALNDDAQSVDSDAASKMKDYNCTTRTLDSDFDEFGEKIEGNIPDGGLMAWLQVLGSWTAIIMTFGISSGSGVLMQWLMKNYLKDVSTSRIGWMFSVQLFIFYILGVALGPIVDAMGVRLLITVGSIGWVAAIFIMSACTKYYQFVLCFSILGGISSSMLFNPSITVLTHWFNNRRGLAIGIAASGSGVGGIIFTQMYNHLLESVSFGWSVRAVAFVVLFCACVSCLTLRSRHKTTKINWSDAKPDFKALTEPAFVFMVMGLFFVEWGIFVPMQYIVSYAVDQGFSRTFGSNLIAYLSTASIITRIITGYLSDIIGSFNMMIGASLLSGILCLAVWLPAGKTEAGLVTFCVLFGITSGAVISLTLITVPQLAKVKNAGRRYGTAYMIASFAVLTGIPLAGALTDHHYLGVVVFSGCVYLAGAASFFVSKYFAVGWKLVF</sequence>
<feature type="compositionally biased region" description="Low complexity" evidence="3">
    <location>
        <begin position="14"/>
        <end position="41"/>
    </location>
</feature>
<keyword evidence="4" id="KW-0812">Transmembrane</keyword>
<evidence type="ECO:0000256" key="3">
    <source>
        <dbReference type="SAM" id="MobiDB-lite"/>
    </source>
</evidence>
<dbReference type="InterPro" id="IPR020846">
    <property type="entry name" value="MFS_dom"/>
</dbReference>
<keyword evidence="4" id="KW-0472">Membrane</keyword>
<feature type="transmembrane region" description="Helical" evidence="4">
    <location>
        <begin position="255"/>
        <end position="275"/>
    </location>
</feature>
<evidence type="ECO:0000313" key="7">
    <source>
        <dbReference type="Proteomes" id="UP001362899"/>
    </source>
</evidence>
<feature type="transmembrane region" description="Helical" evidence="4">
    <location>
        <begin position="287"/>
        <end position="307"/>
    </location>
</feature>
<comment type="similarity">
    <text evidence="2">Belongs to the major facilitator superfamily. Monocarboxylate porter (TC 2.A.1.13) family.</text>
</comment>
<comment type="subcellular location">
    <subcellularLocation>
        <location evidence="1">Membrane</location>
        <topology evidence="1">Multi-pass membrane protein</topology>
    </subcellularLocation>
</comment>
<feature type="transmembrane region" description="Helical" evidence="4">
    <location>
        <begin position="328"/>
        <end position="351"/>
    </location>
</feature>
<dbReference type="Proteomes" id="UP001362899">
    <property type="component" value="Unassembled WGS sequence"/>
</dbReference>
<dbReference type="GO" id="GO:0016020">
    <property type="term" value="C:membrane"/>
    <property type="evidence" value="ECO:0007669"/>
    <property type="project" value="UniProtKB-SubCell"/>
</dbReference>
<feature type="transmembrane region" description="Helical" evidence="4">
    <location>
        <begin position="371"/>
        <end position="389"/>
    </location>
</feature>
<comment type="caution">
    <text evidence="6">The sequence shown here is derived from an EMBL/GenBank/DDBJ whole genome shotgun (WGS) entry which is preliminary data.</text>
</comment>
<evidence type="ECO:0000256" key="2">
    <source>
        <dbReference type="ARBA" id="ARBA00006727"/>
    </source>
</evidence>
<protein>
    <submittedName>
        <fullName evidence="6">Esbp6 protein</fullName>
    </submittedName>
</protein>
<dbReference type="SUPFAM" id="SSF103473">
    <property type="entry name" value="MFS general substrate transporter"/>
    <property type="match status" value="1"/>
</dbReference>
<evidence type="ECO:0000256" key="4">
    <source>
        <dbReference type="SAM" id="Phobius"/>
    </source>
</evidence>
<organism evidence="6 7">
    <name type="scientific">Starmerella bacillaris</name>
    <name type="common">Yeast</name>
    <name type="synonym">Candida zemplinina</name>
    <dbReference type="NCBI Taxonomy" id="1247836"/>
    <lineage>
        <taxon>Eukaryota</taxon>
        <taxon>Fungi</taxon>
        <taxon>Dikarya</taxon>
        <taxon>Ascomycota</taxon>
        <taxon>Saccharomycotina</taxon>
        <taxon>Dipodascomycetes</taxon>
        <taxon>Dipodascales</taxon>
        <taxon>Trichomonascaceae</taxon>
        <taxon>Starmerella</taxon>
    </lineage>
</organism>
<gene>
    <name evidence="6" type="ORF">DASB73_011970</name>
</gene>
<dbReference type="Pfam" id="PF07690">
    <property type="entry name" value="MFS_1"/>
    <property type="match status" value="1"/>
</dbReference>
<evidence type="ECO:0000313" key="6">
    <source>
        <dbReference type="EMBL" id="GMM50239.1"/>
    </source>
</evidence>
<dbReference type="PANTHER" id="PTHR11360">
    <property type="entry name" value="MONOCARBOXYLATE TRANSPORTER"/>
    <property type="match status" value="1"/>
</dbReference>
<feature type="transmembrane region" description="Helical" evidence="4">
    <location>
        <begin position="459"/>
        <end position="479"/>
    </location>
</feature>
<keyword evidence="7" id="KW-1185">Reference proteome</keyword>
<dbReference type="InterPro" id="IPR050327">
    <property type="entry name" value="Proton-linked_MCT"/>
</dbReference>
<feature type="transmembrane region" description="Helical" evidence="4">
    <location>
        <begin position="396"/>
        <end position="417"/>
    </location>
</feature>
<feature type="transmembrane region" description="Helical" evidence="4">
    <location>
        <begin position="198"/>
        <end position="214"/>
    </location>
</feature>
<dbReference type="PROSITE" id="PS50850">
    <property type="entry name" value="MFS"/>
    <property type="match status" value="1"/>
</dbReference>
<feature type="transmembrane region" description="Helical" evidence="4">
    <location>
        <begin position="136"/>
        <end position="157"/>
    </location>
</feature>